<feature type="region of interest" description="Disordered" evidence="1">
    <location>
        <begin position="1"/>
        <end position="22"/>
    </location>
</feature>
<reference evidence="2 3" key="1">
    <citation type="journal article" date="2019" name="Int. J. Syst. Evol. Microbiol.">
        <title>The Global Catalogue of Microorganisms (GCM) 10K type strain sequencing project: providing services to taxonomists for standard genome sequencing and annotation.</title>
        <authorList>
            <consortium name="The Broad Institute Genomics Platform"/>
            <consortium name="The Broad Institute Genome Sequencing Center for Infectious Disease"/>
            <person name="Wu L."/>
            <person name="Ma J."/>
        </authorList>
    </citation>
    <scope>NUCLEOTIDE SEQUENCE [LARGE SCALE GENOMIC DNA]</scope>
    <source>
        <strain evidence="2 3">JCM 6922</strain>
    </source>
</reference>
<evidence type="ECO:0000313" key="3">
    <source>
        <dbReference type="Proteomes" id="UP001500460"/>
    </source>
</evidence>
<proteinExistence type="predicted"/>
<evidence type="ECO:0000256" key="1">
    <source>
        <dbReference type="SAM" id="MobiDB-lite"/>
    </source>
</evidence>
<dbReference type="Proteomes" id="UP001500460">
    <property type="component" value="Unassembled WGS sequence"/>
</dbReference>
<evidence type="ECO:0008006" key="4">
    <source>
        <dbReference type="Google" id="ProtNLM"/>
    </source>
</evidence>
<evidence type="ECO:0000313" key="2">
    <source>
        <dbReference type="EMBL" id="GAA2435851.1"/>
    </source>
</evidence>
<dbReference type="EMBL" id="BAAATK010000014">
    <property type="protein sequence ID" value="GAA2435851.1"/>
    <property type="molecule type" value="Genomic_DNA"/>
</dbReference>
<protein>
    <recommendedName>
        <fullName evidence="4">CBS domain-containing protein</fullName>
    </recommendedName>
</protein>
<gene>
    <name evidence="2" type="ORF">GCM10010421_26800</name>
</gene>
<dbReference type="RefSeq" id="WP_344602852.1">
    <property type="nucleotide sequence ID" value="NZ_BAAATK010000014.1"/>
</dbReference>
<sequence length="62" mass="6759">MEETARAMPHGGFRHPVVPERGEPAGIVPVRALSRCRVSLRRRARHLPACAGPSKRNGPDPP</sequence>
<accession>A0ABN3JPP6</accession>
<comment type="caution">
    <text evidence="2">The sequence shown here is derived from an EMBL/GenBank/DDBJ whole genome shotgun (WGS) entry which is preliminary data.</text>
</comment>
<name>A0ABN3JPP6_9ACTN</name>
<keyword evidence="3" id="KW-1185">Reference proteome</keyword>
<organism evidence="2 3">
    <name type="scientific">Streptomyces glaucus</name>
    <dbReference type="NCBI Taxonomy" id="284029"/>
    <lineage>
        <taxon>Bacteria</taxon>
        <taxon>Bacillati</taxon>
        <taxon>Actinomycetota</taxon>
        <taxon>Actinomycetes</taxon>
        <taxon>Kitasatosporales</taxon>
        <taxon>Streptomycetaceae</taxon>
        <taxon>Streptomyces</taxon>
    </lineage>
</organism>